<dbReference type="GO" id="GO:0046872">
    <property type="term" value="F:metal ion binding"/>
    <property type="evidence" value="ECO:0007669"/>
    <property type="project" value="UniProtKB-KW"/>
</dbReference>
<evidence type="ECO:0000256" key="1">
    <source>
        <dbReference type="ARBA" id="ARBA00022485"/>
    </source>
</evidence>
<dbReference type="GO" id="GO:0051539">
    <property type="term" value="F:4 iron, 4 sulfur cluster binding"/>
    <property type="evidence" value="ECO:0007669"/>
    <property type="project" value="UniProtKB-KW"/>
</dbReference>
<feature type="domain" description="4Fe-4S ferredoxin-type" evidence="6">
    <location>
        <begin position="57"/>
        <end position="88"/>
    </location>
</feature>
<dbReference type="Proteomes" id="UP000275951">
    <property type="component" value="Chromosome"/>
</dbReference>
<dbReference type="SUPFAM" id="SSF46548">
    <property type="entry name" value="alpha-helical ferredoxin"/>
    <property type="match status" value="1"/>
</dbReference>
<dbReference type="Pfam" id="PF02754">
    <property type="entry name" value="CCG"/>
    <property type="match status" value="2"/>
</dbReference>
<dbReference type="AlphaFoldDB" id="A0A3S9QNS7"/>
<keyword evidence="1" id="KW-0004">4Fe-4S</keyword>
<evidence type="ECO:0000313" key="7">
    <source>
        <dbReference type="EMBL" id="AZR07495.1"/>
    </source>
</evidence>
<dbReference type="InterPro" id="IPR017896">
    <property type="entry name" value="4Fe4S_Fe-S-bd"/>
</dbReference>
<dbReference type="PANTHER" id="PTHR32479:SF19">
    <property type="entry name" value="ANAEROBIC GLYCEROL-3-PHOSPHATE DEHYDROGENASE SUBUNIT C"/>
    <property type="match status" value="1"/>
</dbReference>
<evidence type="ECO:0000256" key="4">
    <source>
        <dbReference type="ARBA" id="ARBA00023004"/>
    </source>
</evidence>
<dbReference type="EMBL" id="CP033905">
    <property type="protein sequence ID" value="AZR07495.1"/>
    <property type="molecule type" value="Genomic_DNA"/>
</dbReference>
<dbReference type="PROSITE" id="PS51379">
    <property type="entry name" value="4FE4S_FER_2"/>
    <property type="match status" value="1"/>
</dbReference>
<dbReference type="Pfam" id="PF13183">
    <property type="entry name" value="Fer4_8"/>
    <property type="match status" value="1"/>
</dbReference>
<evidence type="ECO:0000313" key="8">
    <source>
        <dbReference type="Proteomes" id="UP000275951"/>
    </source>
</evidence>
<gene>
    <name evidence="7" type="ORF">EBQ10_09520</name>
</gene>
<evidence type="ECO:0000256" key="3">
    <source>
        <dbReference type="ARBA" id="ARBA00022737"/>
    </source>
</evidence>
<evidence type="ECO:0000259" key="6">
    <source>
        <dbReference type="PROSITE" id="PS51379"/>
    </source>
</evidence>
<dbReference type="GO" id="GO:0009061">
    <property type="term" value="P:anaerobic respiration"/>
    <property type="evidence" value="ECO:0007669"/>
    <property type="project" value="InterPro"/>
</dbReference>
<dbReference type="GO" id="GO:0009331">
    <property type="term" value="C:glycerol-3-phosphate dehydrogenase (FAD) complex"/>
    <property type="evidence" value="ECO:0007669"/>
    <property type="project" value="InterPro"/>
</dbReference>
<dbReference type="GO" id="GO:0016020">
    <property type="term" value="C:membrane"/>
    <property type="evidence" value="ECO:0007669"/>
    <property type="project" value="InterPro"/>
</dbReference>
<dbReference type="NCBIfam" id="TIGR03379">
    <property type="entry name" value="glycerol3P_GlpC"/>
    <property type="match status" value="1"/>
</dbReference>
<dbReference type="Gene3D" id="1.10.1060.10">
    <property type="entry name" value="Alpha-helical ferredoxin"/>
    <property type="match status" value="1"/>
</dbReference>
<dbReference type="PROSITE" id="PS00198">
    <property type="entry name" value="4FE4S_FER_1"/>
    <property type="match status" value="1"/>
</dbReference>
<keyword evidence="5" id="KW-0411">Iron-sulfur</keyword>
<dbReference type="PANTHER" id="PTHR32479">
    <property type="entry name" value="GLYCOLATE OXIDASE IRON-SULFUR SUBUNIT"/>
    <property type="match status" value="1"/>
</dbReference>
<reference evidence="7 8" key="1">
    <citation type="submission" date="2018-11" db="EMBL/GenBank/DDBJ databases">
        <title>Multidrug-resistant genes are associated with an 42-kb island TGI1 carrying a complex class 1 integron in a Trueperella pyogenes.</title>
        <authorList>
            <person name="Dong W."/>
        </authorList>
    </citation>
    <scope>NUCLEOTIDE SEQUENCE [LARGE SCALE GENOMIC DNA]</scope>
    <source>
        <strain evidence="7 8">TP4</strain>
    </source>
</reference>
<organism evidence="7 8">
    <name type="scientific">Trueperella pyogenes</name>
    <dbReference type="NCBI Taxonomy" id="1661"/>
    <lineage>
        <taxon>Bacteria</taxon>
        <taxon>Bacillati</taxon>
        <taxon>Actinomycetota</taxon>
        <taxon>Actinomycetes</taxon>
        <taxon>Actinomycetales</taxon>
        <taxon>Actinomycetaceae</taxon>
        <taxon>Trueperella</taxon>
    </lineage>
</organism>
<dbReference type="GO" id="GO:0016491">
    <property type="term" value="F:oxidoreductase activity"/>
    <property type="evidence" value="ECO:0007669"/>
    <property type="project" value="UniProtKB-ARBA"/>
</dbReference>
<dbReference type="InterPro" id="IPR017900">
    <property type="entry name" value="4Fe4S_Fe_S_CS"/>
</dbReference>
<sequence>MTTVVNPLEHAKASLARASLDACVKCTICETQCPVVRSTPLFSGPKFVGPQAERFRNGASVDKSLDYCSGCSICTTVCPQGVKIAEINAQARAVLKADHMPLRDRLITQTELEGKLMTPFAPIANLAMKTKPIRVIVEKVVGVHRDAPVPEAQKSTFMSWFKKHEKERTGPFPKGPIVFFHGCAGGYFEIATSKATVEVLEKLGYEVLVPKQGCCGLAQQSNGLFTGATKKVRQLCDQLNSAGKDLTIVSSSGSCAGMLRHEAHEIMGLDDPALLDVGSRVVETSEFILELMDNGEFPLDELQRWDITIPYHQPCQVKSQGIGKPAIRMMEAVPGVKVVESGEACCGIAGTYGLKKEKYEVAQAVGKPLFDMVKHTNPKLAACETETCRWQIRKGTGATVVHPIEIIHRALGLA</sequence>
<keyword evidence="4" id="KW-0408">Iron</keyword>
<protein>
    <submittedName>
        <fullName evidence="7">Anaerobic glycerol-3-phosphate dehydrogenase subunit C</fullName>
    </submittedName>
</protein>
<evidence type="ECO:0000256" key="2">
    <source>
        <dbReference type="ARBA" id="ARBA00022723"/>
    </source>
</evidence>
<dbReference type="InterPro" id="IPR004017">
    <property type="entry name" value="Cys_rich_dom"/>
</dbReference>
<keyword evidence="2" id="KW-0479">Metal-binding</keyword>
<dbReference type="InterPro" id="IPR009051">
    <property type="entry name" value="Helical_ferredxn"/>
</dbReference>
<dbReference type="InterPro" id="IPR017753">
    <property type="entry name" value="G3P_DH_GlpC_su"/>
</dbReference>
<keyword evidence="3" id="KW-0677">Repeat</keyword>
<name>A0A3S9QNS7_9ACTO</name>
<accession>A0A3S9QNS7</accession>
<dbReference type="NCBIfam" id="NF008369">
    <property type="entry name" value="PRK11168.1"/>
    <property type="match status" value="1"/>
</dbReference>
<dbReference type="RefSeq" id="WP_108726109.1">
    <property type="nucleotide sequence ID" value="NZ_CP029001.1"/>
</dbReference>
<proteinExistence type="predicted"/>
<evidence type="ECO:0000256" key="5">
    <source>
        <dbReference type="ARBA" id="ARBA00023014"/>
    </source>
</evidence>